<dbReference type="Pfam" id="PF04539">
    <property type="entry name" value="Sigma70_r3"/>
    <property type="match status" value="1"/>
</dbReference>
<dbReference type="Gene3D" id="1.10.601.10">
    <property type="entry name" value="RNA Polymerase Primary Sigma Factor"/>
    <property type="match status" value="2"/>
</dbReference>
<dbReference type="GO" id="GO:0016987">
    <property type="term" value="F:sigma factor activity"/>
    <property type="evidence" value="ECO:0007669"/>
    <property type="project" value="UniProtKB-KW"/>
</dbReference>
<evidence type="ECO:0000313" key="9">
    <source>
        <dbReference type="EMBL" id="MBE9028366.1"/>
    </source>
</evidence>
<evidence type="ECO:0000259" key="7">
    <source>
        <dbReference type="PROSITE" id="PS00715"/>
    </source>
</evidence>
<keyword evidence="4 6" id="KW-0238">DNA-binding</keyword>
<dbReference type="GO" id="GO:0003677">
    <property type="term" value="F:DNA binding"/>
    <property type="evidence" value="ECO:0007669"/>
    <property type="project" value="UniProtKB-KW"/>
</dbReference>
<dbReference type="Gene3D" id="1.10.10.10">
    <property type="entry name" value="Winged helix-like DNA-binding domain superfamily/Winged helix DNA-binding domain"/>
    <property type="match status" value="2"/>
</dbReference>
<dbReference type="InterPro" id="IPR007630">
    <property type="entry name" value="RNA_pol_sigma70_r4"/>
</dbReference>
<organism evidence="9 10">
    <name type="scientific">Romeriopsis navalis LEGE 11480</name>
    <dbReference type="NCBI Taxonomy" id="2777977"/>
    <lineage>
        <taxon>Bacteria</taxon>
        <taxon>Bacillati</taxon>
        <taxon>Cyanobacteriota</taxon>
        <taxon>Cyanophyceae</taxon>
        <taxon>Leptolyngbyales</taxon>
        <taxon>Leptolyngbyaceae</taxon>
        <taxon>Romeriopsis</taxon>
        <taxon>Romeriopsis navalis</taxon>
    </lineage>
</organism>
<evidence type="ECO:0000259" key="8">
    <source>
        <dbReference type="PROSITE" id="PS00716"/>
    </source>
</evidence>
<sequence length="406" mass="46526">MDDLRYDTQSVEVDSPNAQFEPALSEIPDLEPEPVEALAEFRPTNKRTTDLVRMYLQEIGRVQLLGRDEEVDEAQKVQRYMRLLEQRTETAEKGHPAIERYIALIDARDRLASMLGHRPSLVRWASEASVEVAELKPIVLAGKQAWAEIVEMPLAELDLIESEGLRAKEHMIKANLRLVVSVAKKYQNRGLELLDLIQEGTLGLERAVEKFDPTKGYRFSTYAYWWIRQGITRAIATQSRTIRLPVHVTEKLNKIKKAQRKISQEKGRTASIEDISSELDMTPAQVREVLMKVPRAVSLETKVGKEKDTELGDLLETEDISPEELLTRESLRRDLLNLIAELTDRERDVIQMRFGIGSGQPYSLAEIGRALDLSRERVRQIEAKALQKLRQPKRRNRVRDYLEALG</sequence>
<evidence type="ECO:0000256" key="3">
    <source>
        <dbReference type="ARBA" id="ARBA00023082"/>
    </source>
</evidence>
<evidence type="ECO:0000256" key="5">
    <source>
        <dbReference type="ARBA" id="ARBA00023163"/>
    </source>
</evidence>
<gene>
    <name evidence="9" type="primary">sigC</name>
    <name evidence="9" type="ORF">IQ266_01185</name>
</gene>
<dbReference type="SUPFAM" id="SSF88946">
    <property type="entry name" value="Sigma2 domain of RNA polymerase sigma factors"/>
    <property type="match status" value="1"/>
</dbReference>
<dbReference type="FunFam" id="1.10.601.10:FF:000001">
    <property type="entry name" value="RNA polymerase sigma factor SigA"/>
    <property type="match status" value="1"/>
</dbReference>
<dbReference type="InterPro" id="IPR036388">
    <property type="entry name" value="WH-like_DNA-bd_sf"/>
</dbReference>
<evidence type="ECO:0000256" key="1">
    <source>
        <dbReference type="ARBA" id="ARBA00007788"/>
    </source>
</evidence>
<dbReference type="InterPro" id="IPR007624">
    <property type="entry name" value="RNA_pol_sigma70_r3"/>
</dbReference>
<dbReference type="InterPro" id="IPR050239">
    <property type="entry name" value="Sigma-70_RNA_pol_init_factors"/>
</dbReference>
<dbReference type="InterPro" id="IPR013324">
    <property type="entry name" value="RNA_pol_sigma_r3/r4-like"/>
</dbReference>
<evidence type="ECO:0000313" key="10">
    <source>
        <dbReference type="Proteomes" id="UP000625316"/>
    </source>
</evidence>
<dbReference type="RefSeq" id="WP_264323187.1">
    <property type="nucleotide sequence ID" value="NZ_JADEXQ010000002.1"/>
</dbReference>
<evidence type="ECO:0000256" key="2">
    <source>
        <dbReference type="ARBA" id="ARBA00023015"/>
    </source>
</evidence>
<keyword evidence="3 6" id="KW-0731">Sigma factor</keyword>
<dbReference type="Pfam" id="PF04542">
    <property type="entry name" value="Sigma70_r2"/>
    <property type="match status" value="1"/>
</dbReference>
<dbReference type="InterPro" id="IPR000943">
    <property type="entry name" value="RNA_pol_sigma70"/>
</dbReference>
<keyword evidence="2 6" id="KW-0805">Transcription regulation</keyword>
<dbReference type="Pfam" id="PF00140">
    <property type="entry name" value="Sigma70_r1_2"/>
    <property type="match status" value="1"/>
</dbReference>
<proteinExistence type="inferred from homology"/>
<dbReference type="NCBIfam" id="TIGR02937">
    <property type="entry name" value="sigma70-ECF"/>
    <property type="match status" value="1"/>
</dbReference>
<evidence type="ECO:0000256" key="4">
    <source>
        <dbReference type="ARBA" id="ARBA00023125"/>
    </source>
</evidence>
<dbReference type="InterPro" id="IPR014284">
    <property type="entry name" value="RNA_pol_sigma-70_dom"/>
</dbReference>
<protein>
    <recommendedName>
        <fullName evidence="6">RNA polymerase sigma factor</fullName>
    </recommendedName>
</protein>
<dbReference type="Pfam" id="PF04545">
    <property type="entry name" value="Sigma70_r4"/>
    <property type="match status" value="1"/>
</dbReference>
<accession>A0A928Z0K5</accession>
<dbReference type="PANTHER" id="PTHR30603:SF60">
    <property type="entry name" value="RNA POLYMERASE SIGMA FACTOR RPOD"/>
    <property type="match status" value="1"/>
</dbReference>
<dbReference type="SUPFAM" id="SSF88659">
    <property type="entry name" value="Sigma3 and sigma4 domains of RNA polymerase sigma factors"/>
    <property type="match status" value="2"/>
</dbReference>
<comment type="function">
    <text evidence="6">Sigma factors are initiation factors that promote the attachment of RNA polymerase to specific initiation sites and are then released.</text>
</comment>
<dbReference type="InterPro" id="IPR013325">
    <property type="entry name" value="RNA_pol_sigma_r2"/>
</dbReference>
<dbReference type="GO" id="GO:0006352">
    <property type="term" value="P:DNA-templated transcription initiation"/>
    <property type="evidence" value="ECO:0007669"/>
    <property type="project" value="InterPro"/>
</dbReference>
<keyword evidence="10" id="KW-1185">Reference proteome</keyword>
<dbReference type="AlphaFoldDB" id="A0A928Z0K5"/>
<feature type="domain" description="RNA polymerase sigma-70" evidence="7">
    <location>
        <begin position="195"/>
        <end position="208"/>
    </location>
</feature>
<comment type="caution">
    <text evidence="9">The sequence shown here is derived from an EMBL/GenBank/DDBJ whole genome shotgun (WGS) entry which is preliminary data.</text>
</comment>
<evidence type="ECO:0000256" key="6">
    <source>
        <dbReference type="RuleBase" id="RU362124"/>
    </source>
</evidence>
<feature type="domain" description="RNA polymerase sigma-70" evidence="8">
    <location>
        <begin position="363"/>
        <end position="389"/>
    </location>
</feature>
<dbReference type="EMBL" id="JADEXQ010000002">
    <property type="protein sequence ID" value="MBE9028366.1"/>
    <property type="molecule type" value="Genomic_DNA"/>
</dbReference>
<dbReference type="PROSITE" id="PS00716">
    <property type="entry name" value="SIGMA70_2"/>
    <property type="match status" value="1"/>
</dbReference>
<dbReference type="InterPro" id="IPR009042">
    <property type="entry name" value="RNA_pol_sigma70_r1_2"/>
</dbReference>
<dbReference type="InterPro" id="IPR007627">
    <property type="entry name" value="RNA_pol_sigma70_r2"/>
</dbReference>
<reference evidence="9" key="1">
    <citation type="submission" date="2020-10" db="EMBL/GenBank/DDBJ databases">
        <authorList>
            <person name="Castelo-Branco R."/>
            <person name="Eusebio N."/>
            <person name="Adriana R."/>
            <person name="Vieira A."/>
            <person name="Brugerolle De Fraissinette N."/>
            <person name="Rezende De Castro R."/>
            <person name="Schneider M.P."/>
            <person name="Vasconcelos V."/>
            <person name="Leao P.N."/>
        </authorList>
    </citation>
    <scope>NUCLEOTIDE SEQUENCE</scope>
    <source>
        <strain evidence="9">LEGE 11480</strain>
    </source>
</reference>
<name>A0A928Z0K5_9CYAN</name>
<comment type="similarity">
    <text evidence="1 6">Belongs to the sigma-70 factor family.</text>
</comment>
<keyword evidence="5 6" id="KW-0804">Transcription</keyword>
<dbReference type="InterPro" id="IPR017848">
    <property type="entry name" value="RNA_pol_sigma_RpoD/SigA_cyanob"/>
</dbReference>
<dbReference type="NCBIfam" id="TIGR02997">
    <property type="entry name" value="Sig70-cyanoRpoD"/>
    <property type="match status" value="1"/>
</dbReference>
<dbReference type="Proteomes" id="UP000625316">
    <property type="component" value="Unassembled WGS sequence"/>
</dbReference>
<dbReference type="PROSITE" id="PS00715">
    <property type="entry name" value="SIGMA70_1"/>
    <property type="match status" value="1"/>
</dbReference>
<dbReference type="PRINTS" id="PR00046">
    <property type="entry name" value="SIGMA70FCT"/>
</dbReference>
<dbReference type="NCBIfam" id="NF005785">
    <property type="entry name" value="PRK07598.1"/>
    <property type="match status" value="1"/>
</dbReference>
<dbReference type="PANTHER" id="PTHR30603">
    <property type="entry name" value="RNA POLYMERASE SIGMA FACTOR RPO"/>
    <property type="match status" value="1"/>
</dbReference>
<dbReference type="CDD" id="cd06171">
    <property type="entry name" value="Sigma70_r4"/>
    <property type="match status" value="1"/>
</dbReference>